<dbReference type="KEGG" id="pgri:PgNI_02685"/>
<sequence>VYASRNRGRSKPGKNDCFAISKVIHSGQTLLTGNPGTGLHNRLWQFFRNKATIYGPNHEQPLSSLSFDFCWIHKTLNCQRSNLNRFHLISWLSAIAFAAKAKHKTVKDLGILQILLAFAMGPNIADILPPPIDRFKLANGAGHKKTEDRSFPAVSKP</sequence>
<evidence type="ECO:0000313" key="1">
    <source>
        <dbReference type="Proteomes" id="UP000515153"/>
    </source>
</evidence>
<evidence type="ECO:0000313" key="2">
    <source>
        <dbReference type="RefSeq" id="XP_030984479.1"/>
    </source>
</evidence>
<dbReference type="Proteomes" id="UP000515153">
    <property type="component" value="Unplaced"/>
</dbReference>
<accession>A0A6P8BBQ5</accession>
<dbReference type="RefSeq" id="XP_030984479.1">
    <property type="nucleotide sequence ID" value="XM_031122746.1"/>
</dbReference>
<keyword evidence="1" id="KW-1185">Reference proteome</keyword>
<protein>
    <submittedName>
        <fullName evidence="2">Uncharacterized protein</fullName>
    </submittedName>
</protein>
<name>A0A6P8BBQ5_PYRGI</name>
<proteinExistence type="predicted"/>
<reference evidence="2" key="1">
    <citation type="journal article" date="2019" name="Mol. Biol. Evol.">
        <title>Blast fungal genomes show frequent chromosomal changes, gene gains and losses, and effector gene turnover.</title>
        <authorList>
            <person name="Gomez Luciano L.B."/>
            <person name="Jason Tsai I."/>
            <person name="Chuma I."/>
            <person name="Tosa Y."/>
            <person name="Chen Y.H."/>
            <person name="Li J.Y."/>
            <person name="Li M.Y."/>
            <person name="Jade Lu M.Y."/>
            <person name="Nakayashiki H."/>
            <person name="Li W.H."/>
        </authorList>
    </citation>
    <scope>NUCLEOTIDE SEQUENCE</scope>
    <source>
        <strain evidence="2">NI907</strain>
    </source>
</reference>
<gene>
    <name evidence="2" type="ORF">PgNI_02685</name>
</gene>
<dbReference type="GeneID" id="41957657"/>
<dbReference type="AlphaFoldDB" id="A0A6P8BBQ5"/>
<feature type="non-terminal residue" evidence="2">
    <location>
        <position position="1"/>
    </location>
</feature>
<reference evidence="2" key="3">
    <citation type="submission" date="2025-08" db="UniProtKB">
        <authorList>
            <consortium name="RefSeq"/>
        </authorList>
    </citation>
    <scope>IDENTIFICATION</scope>
    <source>
        <strain evidence="2">NI907</strain>
    </source>
</reference>
<reference evidence="2" key="2">
    <citation type="submission" date="2019-10" db="EMBL/GenBank/DDBJ databases">
        <authorList>
            <consortium name="NCBI Genome Project"/>
        </authorList>
    </citation>
    <scope>NUCLEOTIDE SEQUENCE</scope>
    <source>
        <strain evidence="2">NI907</strain>
    </source>
</reference>
<organism evidence="1 2">
    <name type="scientific">Pyricularia grisea</name>
    <name type="common">Crabgrass-specific blast fungus</name>
    <name type="synonym">Magnaporthe grisea</name>
    <dbReference type="NCBI Taxonomy" id="148305"/>
    <lineage>
        <taxon>Eukaryota</taxon>
        <taxon>Fungi</taxon>
        <taxon>Dikarya</taxon>
        <taxon>Ascomycota</taxon>
        <taxon>Pezizomycotina</taxon>
        <taxon>Sordariomycetes</taxon>
        <taxon>Sordariomycetidae</taxon>
        <taxon>Magnaporthales</taxon>
        <taxon>Pyriculariaceae</taxon>
        <taxon>Pyricularia</taxon>
    </lineage>
</organism>